<keyword evidence="3 6" id="KW-0812">Transmembrane</keyword>
<dbReference type="AlphaFoldDB" id="A0A2N0X5T8"/>
<feature type="transmembrane region" description="Helical" evidence="6">
    <location>
        <begin position="172"/>
        <end position="194"/>
    </location>
</feature>
<dbReference type="GO" id="GO:0015171">
    <property type="term" value="F:amino acid transmembrane transporter activity"/>
    <property type="evidence" value="ECO:0007669"/>
    <property type="project" value="TreeGrafter"/>
</dbReference>
<dbReference type="PROSITE" id="PS51257">
    <property type="entry name" value="PROKAR_LIPOPROTEIN"/>
    <property type="match status" value="1"/>
</dbReference>
<gene>
    <name evidence="7" type="ORF">CXB45_09090</name>
</gene>
<dbReference type="InterPro" id="IPR001123">
    <property type="entry name" value="LeuE-type"/>
</dbReference>
<feature type="transmembrane region" description="Helical" evidence="6">
    <location>
        <begin position="84"/>
        <end position="107"/>
    </location>
</feature>
<accession>A0A2N0X5T8</accession>
<feature type="transmembrane region" description="Helical" evidence="6">
    <location>
        <begin position="55"/>
        <end position="78"/>
    </location>
</feature>
<reference evidence="7 8" key="1">
    <citation type="submission" date="2017-12" db="EMBL/GenBank/DDBJ databases">
        <title>Corynebacterium mastitidis 16-1433 Genome.</title>
        <authorList>
            <person name="Gulvik C.A."/>
        </authorList>
    </citation>
    <scope>NUCLEOTIDE SEQUENCE [LARGE SCALE GENOMIC DNA]</scope>
    <source>
        <strain evidence="7 8">16-1433</strain>
    </source>
</reference>
<name>A0A2N0X5T8_9CORY</name>
<dbReference type="PANTHER" id="PTHR30086:SF20">
    <property type="entry name" value="ARGININE EXPORTER PROTEIN ARGO-RELATED"/>
    <property type="match status" value="1"/>
</dbReference>
<evidence type="ECO:0000256" key="5">
    <source>
        <dbReference type="ARBA" id="ARBA00023136"/>
    </source>
</evidence>
<feature type="transmembrane region" description="Helical" evidence="6">
    <location>
        <begin position="135"/>
        <end position="160"/>
    </location>
</feature>
<evidence type="ECO:0000256" key="1">
    <source>
        <dbReference type="ARBA" id="ARBA00004651"/>
    </source>
</evidence>
<organism evidence="7 8">
    <name type="scientific">Corynebacterium mastitidis</name>
    <dbReference type="NCBI Taxonomy" id="161890"/>
    <lineage>
        <taxon>Bacteria</taxon>
        <taxon>Bacillati</taxon>
        <taxon>Actinomycetota</taxon>
        <taxon>Actinomycetes</taxon>
        <taxon>Mycobacteriales</taxon>
        <taxon>Corynebacteriaceae</taxon>
        <taxon>Corynebacterium</taxon>
    </lineage>
</organism>
<comment type="subcellular location">
    <subcellularLocation>
        <location evidence="1">Cell membrane</location>
        <topology evidence="1">Multi-pass membrane protein</topology>
    </subcellularLocation>
</comment>
<protein>
    <submittedName>
        <fullName evidence="7">Lysine transporter LysE</fullName>
    </submittedName>
</protein>
<dbReference type="STRING" id="1121365.GCA_000375365_00764"/>
<dbReference type="Pfam" id="PF01810">
    <property type="entry name" value="LysE"/>
    <property type="match status" value="1"/>
</dbReference>
<dbReference type="PANTHER" id="PTHR30086">
    <property type="entry name" value="ARGININE EXPORTER PROTEIN ARGO"/>
    <property type="match status" value="1"/>
</dbReference>
<feature type="transmembrane region" description="Helical" evidence="6">
    <location>
        <begin position="15"/>
        <end position="34"/>
    </location>
</feature>
<dbReference type="Proteomes" id="UP000233249">
    <property type="component" value="Unassembled WGS sequence"/>
</dbReference>
<proteinExistence type="predicted"/>
<dbReference type="GO" id="GO:0005886">
    <property type="term" value="C:plasma membrane"/>
    <property type="evidence" value="ECO:0007669"/>
    <property type="project" value="UniProtKB-SubCell"/>
</dbReference>
<dbReference type="EMBL" id="PJAF01000029">
    <property type="protein sequence ID" value="PKF68060.1"/>
    <property type="molecule type" value="Genomic_DNA"/>
</dbReference>
<keyword evidence="2" id="KW-1003">Cell membrane</keyword>
<feature type="transmembrane region" description="Helical" evidence="6">
    <location>
        <begin position="206"/>
        <end position="225"/>
    </location>
</feature>
<evidence type="ECO:0000313" key="7">
    <source>
        <dbReference type="EMBL" id="PKF68060.1"/>
    </source>
</evidence>
<sequence length="231" mass="23286">MGVFLRCGSLMCMDIALLLSFLGVSVAMSCVPGPDWGLILRHVIGADSRAAVNQALMGLGVGYVVLSAVVAAGVGAAVAGHPEILTAVTLGGAALLLYLGTTMLWGLRRSGSHGASAPAPGSEGKRPAKAASSPVWEGMGVSLLNPKAIMFFVALLPQFVNKQAPWPVSAQMFTLGMGFTVSVVAVYACLSLAARRVLRAGGKAAVALQGAGGVAMIVLAVVMVAEAAQGV</sequence>
<evidence type="ECO:0000256" key="4">
    <source>
        <dbReference type="ARBA" id="ARBA00022989"/>
    </source>
</evidence>
<keyword evidence="4 6" id="KW-1133">Transmembrane helix</keyword>
<evidence type="ECO:0000313" key="8">
    <source>
        <dbReference type="Proteomes" id="UP000233249"/>
    </source>
</evidence>
<evidence type="ECO:0000256" key="2">
    <source>
        <dbReference type="ARBA" id="ARBA00022475"/>
    </source>
</evidence>
<evidence type="ECO:0000256" key="3">
    <source>
        <dbReference type="ARBA" id="ARBA00022692"/>
    </source>
</evidence>
<keyword evidence="5 6" id="KW-0472">Membrane</keyword>
<comment type="caution">
    <text evidence="7">The sequence shown here is derived from an EMBL/GenBank/DDBJ whole genome shotgun (WGS) entry which is preliminary data.</text>
</comment>
<evidence type="ECO:0000256" key="6">
    <source>
        <dbReference type="SAM" id="Phobius"/>
    </source>
</evidence>